<feature type="compositionally biased region" description="Basic and acidic residues" evidence="1">
    <location>
        <begin position="170"/>
        <end position="180"/>
    </location>
</feature>
<accession>A0AAV4PL06</accession>
<keyword evidence="3" id="KW-1185">Reference proteome</keyword>
<dbReference type="EMBL" id="BPLR01004651">
    <property type="protein sequence ID" value="GIX96446.1"/>
    <property type="molecule type" value="Genomic_DNA"/>
</dbReference>
<dbReference type="Proteomes" id="UP001054945">
    <property type="component" value="Unassembled WGS sequence"/>
</dbReference>
<dbReference type="Pfam" id="PF13913">
    <property type="entry name" value="zf-C2HC_2"/>
    <property type="match status" value="2"/>
</dbReference>
<feature type="region of interest" description="Disordered" evidence="1">
    <location>
        <begin position="139"/>
        <end position="363"/>
    </location>
</feature>
<feature type="compositionally biased region" description="Polar residues" evidence="1">
    <location>
        <begin position="343"/>
        <end position="352"/>
    </location>
</feature>
<feature type="compositionally biased region" description="Basic and acidic residues" evidence="1">
    <location>
        <begin position="139"/>
        <end position="148"/>
    </location>
</feature>
<evidence type="ECO:0000313" key="2">
    <source>
        <dbReference type="EMBL" id="GIX96446.1"/>
    </source>
</evidence>
<feature type="compositionally biased region" description="Basic and acidic residues" evidence="1">
    <location>
        <begin position="258"/>
        <end position="271"/>
    </location>
</feature>
<dbReference type="AlphaFoldDB" id="A0AAV4PL06"/>
<feature type="compositionally biased region" description="Polar residues" evidence="1">
    <location>
        <begin position="272"/>
        <end position="291"/>
    </location>
</feature>
<dbReference type="InterPro" id="IPR026319">
    <property type="entry name" value="ZC2HC1A/B-like"/>
</dbReference>
<feature type="compositionally biased region" description="Basic and acidic residues" evidence="1">
    <location>
        <begin position="292"/>
        <end position="305"/>
    </location>
</feature>
<dbReference type="PANTHER" id="PTHR13555">
    <property type="entry name" value="C2H2 ZINC FINGER CGI-62-RELATED"/>
    <property type="match status" value="1"/>
</dbReference>
<reference evidence="2 3" key="1">
    <citation type="submission" date="2021-06" db="EMBL/GenBank/DDBJ databases">
        <title>Caerostris extrusa draft genome.</title>
        <authorList>
            <person name="Kono N."/>
            <person name="Arakawa K."/>
        </authorList>
    </citation>
    <scope>NUCLEOTIDE SEQUENCE [LARGE SCALE GENOMIC DNA]</scope>
</reference>
<name>A0AAV4PL06_CAEEX</name>
<evidence type="ECO:0000256" key="1">
    <source>
        <dbReference type="SAM" id="MobiDB-lite"/>
    </source>
</evidence>
<dbReference type="Gene3D" id="3.30.160.60">
    <property type="entry name" value="Classic Zinc Finger"/>
    <property type="match status" value="1"/>
</dbReference>
<comment type="caution">
    <text evidence="2">The sequence shown here is derived from an EMBL/GenBank/DDBJ whole genome shotgun (WGS) entry which is preliminary data.</text>
</comment>
<protein>
    <submittedName>
        <fullName evidence="2">Uncharacterized protein</fullName>
    </submittedName>
</protein>
<feature type="compositionally biased region" description="Basic and acidic residues" evidence="1">
    <location>
        <begin position="326"/>
        <end position="342"/>
    </location>
</feature>
<sequence length="450" mass="50308">MGRPKTFIPCYVCFKEFGSKSLTIHEPRCLERWRISNKSLPAEKRPPTPVKPADWNTSQDSICPYCQTSILTAEKDEHTLVCSAKKLRSNNNSPASKQRTMIGVVTSEFSPKKGKENKNHPNHIPVPCVVKKNAKNVAKVESKEKLNPIEKNCGAKNKDIEQQTNLQDGKTSEDIRKDGEDSSSTSKRSVRPQTKILRRPTPNLKHPVIQVDSDDSSGDSSCSSDKSKDDNPKRFKIGNESSDSTHKPKNFIIYNKNNVEKNTKKEPKERTSATMVSPSIPNPCTSCNRSQAPERLHSHAKRDSRGLMYNRKSPSLDIKMASPQKKAPELQDKPKTKSKDKSAQVQQDSKGNSVSHSASESSVASIVTKHNTLDLKKKNTQLANDDANATTSSSRKYLLDITKRCYICDEEFKVSDLLLHESQCLEVSGSFLYSPQYGGMACSFFCKVWL</sequence>
<gene>
    <name evidence="2" type="primary">AVEN_77440_1</name>
    <name evidence="2" type="ORF">CEXT_308691</name>
</gene>
<feature type="compositionally biased region" description="Low complexity" evidence="1">
    <location>
        <begin position="353"/>
        <end position="363"/>
    </location>
</feature>
<organism evidence="2 3">
    <name type="scientific">Caerostris extrusa</name>
    <name type="common">Bark spider</name>
    <name type="synonym">Caerostris bankana</name>
    <dbReference type="NCBI Taxonomy" id="172846"/>
    <lineage>
        <taxon>Eukaryota</taxon>
        <taxon>Metazoa</taxon>
        <taxon>Ecdysozoa</taxon>
        <taxon>Arthropoda</taxon>
        <taxon>Chelicerata</taxon>
        <taxon>Arachnida</taxon>
        <taxon>Araneae</taxon>
        <taxon>Araneomorphae</taxon>
        <taxon>Entelegynae</taxon>
        <taxon>Araneoidea</taxon>
        <taxon>Araneidae</taxon>
        <taxon>Caerostris</taxon>
    </lineage>
</organism>
<dbReference type="PANTHER" id="PTHR13555:SF68">
    <property type="entry name" value="ZINC FINGER PROTEIN 474"/>
    <property type="match status" value="1"/>
</dbReference>
<evidence type="ECO:0000313" key="3">
    <source>
        <dbReference type="Proteomes" id="UP001054945"/>
    </source>
</evidence>
<proteinExistence type="predicted"/>